<dbReference type="Proteomes" id="UP001150879">
    <property type="component" value="Unassembled WGS sequence"/>
</dbReference>
<feature type="repeat" description="ANK" evidence="3">
    <location>
        <begin position="640"/>
        <end position="672"/>
    </location>
</feature>
<feature type="repeat" description="ANK" evidence="3">
    <location>
        <begin position="772"/>
        <end position="804"/>
    </location>
</feature>
<evidence type="ECO:0000256" key="1">
    <source>
        <dbReference type="ARBA" id="ARBA00022737"/>
    </source>
</evidence>
<evidence type="ECO:0000313" key="6">
    <source>
        <dbReference type="Proteomes" id="UP001150879"/>
    </source>
</evidence>
<keyword evidence="1" id="KW-0677">Repeat</keyword>
<reference evidence="5" key="1">
    <citation type="submission" date="2022-11" db="EMBL/GenBank/DDBJ databases">
        <authorList>
            <person name="Petersen C."/>
        </authorList>
    </citation>
    <scope>NUCLEOTIDE SEQUENCE</scope>
    <source>
        <strain evidence="5">IBT 16849</strain>
    </source>
</reference>
<feature type="repeat" description="ANK" evidence="3">
    <location>
        <begin position="739"/>
        <end position="771"/>
    </location>
</feature>
<evidence type="ECO:0000256" key="2">
    <source>
        <dbReference type="ARBA" id="ARBA00023043"/>
    </source>
</evidence>
<evidence type="ECO:0000256" key="3">
    <source>
        <dbReference type="PROSITE-ProRule" id="PRU00023"/>
    </source>
</evidence>
<dbReference type="PROSITE" id="PS50297">
    <property type="entry name" value="ANK_REP_REGION"/>
    <property type="match status" value="10"/>
</dbReference>
<dbReference type="PRINTS" id="PR01415">
    <property type="entry name" value="ANKYRIN"/>
</dbReference>
<dbReference type="Pfam" id="PF12796">
    <property type="entry name" value="Ank_2"/>
    <property type="match status" value="4"/>
</dbReference>
<dbReference type="SMART" id="SM00248">
    <property type="entry name" value="ANK"/>
    <property type="match status" value="10"/>
</dbReference>
<comment type="caution">
    <text evidence="5">The sequence shown here is derived from an EMBL/GenBank/DDBJ whole genome shotgun (WGS) entry which is preliminary data.</text>
</comment>
<dbReference type="PANTHER" id="PTHR24173">
    <property type="entry name" value="ANKYRIN REPEAT CONTAINING"/>
    <property type="match status" value="1"/>
</dbReference>
<gene>
    <name evidence="5" type="ORF">N7472_007152</name>
</gene>
<dbReference type="InterPro" id="IPR036770">
    <property type="entry name" value="Ankyrin_rpt-contain_sf"/>
</dbReference>
<reference evidence="5" key="2">
    <citation type="journal article" date="2023" name="IMA Fungus">
        <title>Comparative genomic study of the Penicillium genus elucidates a diverse pangenome and 15 lateral gene transfer events.</title>
        <authorList>
            <person name="Petersen C."/>
            <person name="Sorensen T."/>
            <person name="Nielsen M.R."/>
            <person name="Sondergaard T.E."/>
            <person name="Sorensen J.L."/>
            <person name="Fitzpatrick D.A."/>
            <person name="Frisvad J.C."/>
            <person name="Nielsen K.L."/>
        </authorList>
    </citation>
    <scope>NUCLEOTIDE SEQUENCE</scope>
    <source>
        <strain evidence="5">IBT 16849</strain>
    </source>
</reference>
<feature type="repeat" description="ANK" evidence="3">
    <location>
        <begin position="458"/>
        <end position="490"/>
    </location>
</feature>
<feature type="region of interest" description="Disordered" evidence="4">
    <location>
        <begin position="223"/>
        <end position="243"/>
    </location>
</feature>
<organism evidence="5 6">
    <name type="scientific">Penicillium cf. griseofulvum</name>
    <dbReference type="NCBI Taxonomy" id="2972120"/>
    <lineage>
        <taxon>Eukaryota</taxon>
        <taxon>Fungi</taxon>
        <taxon>Dikarya</taxon>
        <taxon>Ascomycota</taxon>
        <taxon>Pezizomycotina</taxon>
        <taxon>Eurotiomycetes</taxon>
        <taxon>Eurotiomycetidae</taxon>
        <taxon>Eurotiales</taxon>
        <taxon>Aspergillaceae</taxon>
        <taxon>Penicillium</taxon>
    </lineage>
</organism>
<keyword evidence="2 3" id="KW-0040">ANK repeat</keyword>
<protein>
    <submittedName>
        <fullName evidence="5">Uncharacterized protein</fullName>
    </submittedName>
</protein>
<dbReference type="SUPFAM" id="SSF48403">
    <property type="entry name" value="Ankyrin repeat"/>
    <property type="match status" value="1"/>
</dbReference>
<feature type="repeat" description="ANK" evidence="3">
    <location>
        <begin position="491"/>
        <end position="523"/>
    </location>
</feature>
<sequence>MAIKSATGSRGPDITMKTMLQTHLRQVFNSEIKIEPPTFWEGLSPEERRESVDQQQSWGFKGQFAWNPAGRVMEEWNASIYQNLLKPLFRESTAKLFRGVRKQCLYDIACWMVGNEWQSSHPAAIILSGDPKVSRNGVKLVKRHGQLLFEFGFRVYEYESDVLPSMTTSLIDELNITTSLCGMRFVVGGSDGMSSRRSTLGGAVIIGEEYFGVTVLHPFIERHQNNEPDDDDQSDFSDSDDNPSSMDIDFHSEGIVLDADTIYFPESESQGRFVGAIPQLSRSRYFSPHMDWALVKLESTTGLLLNFAKLDDKVVVPSKVSVTFPKNPVWAIVNSATPVQTRVSPVMHGLFLPHSGLQDAWALNMKPTLGDSGAWVVDPETESIFGIIVAGSALTETSFILPAQNVFSEIWERFPGMQFPLSGDLHTLLKAVNLEMPQIAELAVTKSTSTELNLVGYEDWSPLSLASSKGSSALVASLLQAGADPNLACSPSTLPLYLAAYGGFLEVIRILLEFGVDPNSRGAFYMKPSYKLQKGADDKDDGDFSNALQAASLEGHKEVAQMLLDRGANINASGGRYGNALQAASSRGHKEVVQILLDRGANVNASGGRHGNALQAASSGGHKEVVQILLERGSNITYHQLVNALEAASSRGHKEVVQVLLDCGANVNTQDGQYSNALEAASSGGHKEVVQMLLDYGADVNARRRFGKNALEAASLGGHKEVVQMLLDCGANVNAQDGHYGNALEVASSRGHKEVVQMLLDRGANINASGGRHGNALQAASSRGHKEVVQILLDRGANVNVQGGKYRHELQASPVKGHQ</sequence>
<evidence type="ECO:0000313" key="5">
    <source>
        <dbReference type="EMBL" id="KAJ5188138.1"/>
    </source>
</evidence>
<dbReference type="PROSITE" id="PS50088">
    <property type="entry name" value="ANK_REPEAT"/>
    <property type="match status" value="10"/>
</dbReference>
<feature type="repeat" description="ANK" evidence="3">
    <location>
        <begin position="673"/>
        <end position="705"/>
    </location>
</feature>
<feature type="repeat" description="ANK" evidence="3">
    <location>
        <begin position="609"/>
        <end position="641"/>
    </location>
</feature>
<dbReference type="Gene3D" id="1.25.40.20">
    <property type="entry name" value="Ankyrin repeat-containing domain"/>
    <property type="match status" value="3"/>
</dbReference>
<keyword evidence="6" id="KW-1185">Reference proteome</keyword>
<feature type="repeat" description="ANK" evidence="3">
    <location>
        <begin position="706"/>
        <end position="738"/>
    </location>
</feature>
<dbReference type="InterPro" id="IPR002110">
    <property type="entry name" value="Ankyrin_rpt"/>
</dbReference>
<feature type="repeat" description="ANK" evidence="3">
    <location>
        <begin position="576"/>
        <end position="608"/>
    </location>
</feature>
<dbReference type="EMBL" id="JAPQKP010000005">
    <property type="protein sequence ID" value="KAJ5188138.1"/>
    <property type="molecule type" value="Genomic_DNA"/>
</dbReference>
<name>A0A9W9M400_9EURO</name>
<evidence type="ECO:0000256" key="4">
    <source>
        <dbReference type="SAM" id="MobiDB-lite"/>
    </source>
</evidence>
<feature type="compositionally biased region" description="Acidic residues" evidence="4">
    <location>
        <begin position="227"/>
        <end position="241"/>
    </location>
</feature>
<feature type="repeat" description="ANK" evidence="3">
    <location>
        <begin position="543"/>
        <end position="575"/>
    </location>
</feature>
<dbReference type="OrthoDB" id="4335139at2759"/>
<proteinExistence type="predicted"/>
<accession>A0A9W9M400</accession>
<dbReference type="PANTHER" id="PTHR24173:SF74">
    <property type="entry name" value="ANKYRIN REPEAT DOMAIN-CONTAINING PROTEIN 16"/>
    <property type="match status" value="1"/>
</dbReference>
<dbReference type="AlphaFoldDB" id="A0A9W9M400"/>